<gene>
    <name evidence="3" type="ORF">BGW38_007178</name>
</gene>
<keyword evidence="4" id="KW-1185">Reference proteome</keyword>
<sequence>MAPKATSDTSPVQGSARSRQGGVPMHHPSEATLHAPESEDTPLLKSHASPGLDGDNDKVADPTATFVDIINQHLTWYKRPSVLWLVPIFGLTALSNGMLFSSIGQFQAALLCREYLSHNGGDTTAMLYAQDSGVFNPFTIAGASMRP</sequence>
<accession>A0A9P6K9U6</accession>
<organism evidence="3 4">
    <name type="scientific">Lunasporangiospora selenospora</name>
    <dbReference type="NCBI Taxonomy" id="979761"/>
    <lineage>
        <taxon>Eukaryota</taxon>
        <taxon>Fungi</taxon>
        <taxon>Fungi incertae sedis</taxon>
        <taxon>Mucoromycota</taxon>
        <taxon>Mortierellomycotina</taxon>
        <taxon>Mortierellomycetes</taxon>
        <taxon>Mortierellales</taxon>
        <taxon>Mortierellaceae</taxon>
        <taxon>Lunasporangiospora</taxon>
    </lineage>
</organism>
<keyword evidence="2" id="KW-0812">Transmembrane</keyword>
<reference evidence="3" key="1">
    <citation type="journal article" date="2020" name="Fungal Divers.">
        <title>Resolving the Mortierellaceae phylogeny through synthesis of multi-gene phylogenetics and phylogenomics.</title>
        <authorList>
            <person name="Vandepol N."/>
            <person name="Liber J."/>
            <person name="Desiro A."/>
            <person name="Na H."/>
            <person name="Kennedy M."/>
            <person name="Barry K."/>
            <person name="Grigoriev I.V."/>
            <person name="Miller A.N."/>
            <person name="O'Donnell K."/>
            <person name="Stajich J.E."/>
            <person name="Bonito G."/>
        </authorList>
    </citation>
    <scope>NUCLEOTIDE SEQUENCE</scope>
    <source>
        <strain evidence="3">KOD1015</strain>
    </source>
</reference>
<dbReference type="AlphaFoldDB" id="A0A9P6K9U6"/>
<protein>
    <submittedName>
        <fullName evidence="3">Uncharacterized protein</fullName>
    </submittedName>
</protein>
<name>A0A9P6K9U6_9FUNG</name>
<feature type="region of interest" description="Disordered" evidence="1">
    <location>
        <begin position="1"/>
        <end position="58"/>
    </location>
</feature>
<evidence type="ECO:0000256" key="1">
    <source>
        <dbReference type="SAM" id="MobiDB-lite"/>
    </source>
</evidence>
<feature type="transmembrane region" description="Helical" evidence="2">
    <location>
        <begin position="82"/>
        <end position="103"/>
    </location>
</feature>
<dbReference type="EMBL" id="JAABOA010004691">
    <property type="protein sequence ID" value="KAF9577539.1"/>
    <property type="molecule type" value="Genomic_DNA"/>
</dbReference>
<keyword evidence="2" id="KW-0472">Membrane</keyword>
<evidence type="ECO:0000256" key="2">
    <source>
        <dbReference type="SAM" id="Phobius"/>
    </source>
</evidence>
<comment type="caution">
    <text evidence="3">The sequence shown here is derived from an EMBL/GenBank/DDBJ whole genome shotgun (WGS) entry which is preliminary data.</text>
</comment>
<proteinExistence type="predicted"/>
<feature type="compositionally biased region" description="Polar residues" evidence="1">
    <location>
        <begin position="1"/>
        <end position="18"/>
    </location>
</feature>
<dbReference type="OrthoDB" id="3026777at2759"/>
<dbReference type="Proteomes" id="UP000780801">
    <property type="component" value="Unassembled WGS sequence"/>
</dbReference>
<evidence type="ECO:0000313" key="4">
    <source>
        <dbReference type="Proteomes" id="UP000780801"/>
    </source>
</evidence>
<feature type="non-terminal residue" evidence="3">
    <location>
        <position position="147"/>
    </location>
</feature>
<keyword evidence="2" id="KW-1133">Transmembrane helix</keyword>
<evidence type="ECO:0000313" key="3">
    <source>
        <dbReference type="EMBL" id="KAF9577539.1"/>
    </source>
</evidence>